<evidence type="ECO:0000313" key="2">
    <source>
        <dbReference type="Proteomes" id="UP000249661"/>
    </source>
</evidence>
<dbReference type="Proteomes" id="UP000249661">
    <property type="component" value="Unassembled WGS sequence"/>
</dbReference>
<protein>
    <submittedName>
        <fullName evidence="1">Glycoside hydrolase</fullName>
    </submittedName>
</protein>
<evidence type="ECO:0000313" key="1">
    <source>
        <dbReference type="EMBL" id="RAH67454.1"/>
    </source>
</evidence>
<organism evidence="1 2">
    <name type="scientific">Aspergillus aculeatinus CBS 121060</name>
    <dbReference type="NCBI Taxonomy" id="1448322"/>
    <lineage>
        <taxon>Eukaryota</taxon>
        <taxon>Fungi</taxon>
        <taxon>Dikarya</taxon>
        <taxon>Ascomycota</taxon>
        <taxon>Pezizomycotina</taxon>
        <taxon>Eurotiomycetes</taxon>
        <taxon>Eurotiomycetidae</taxon>
        <taxon>Eurotiales</taxon>
        <taxon>Aspergillaceae</taxon>
        <taxon>Aspergillus</taxon>
        <taxon>Aspergillus subgen. Circumdati</taxon>
    </lineage>
</organism>
<name>A0ACD1H1R6_9EURO</name>
<sequence>MHYNTLAAMALAASTAEAVSQGFNYGNKKADESSMFQADFEASFKTAKGLVGTDGGFTSARLYTMIQAYSTNTPIEAIPAAIAQDTSLLLGLWTSGGGMANELAALKSAISQYGEDFTKLVVGISVGSEDLYRNSVEGVEASAGVGVNPDELVEYIQQVRDLIAGTGLADVPIGHVDTWDSWTNTSNAAVIEAVDWLGFDGYPFWQSTFENDISNAKQLFLESWEKTKAVAGSKEVWMTETGWPVSGDSEGDAVANAANAKIYWDEVGCPLFGNTNTWWYILQDTDGATPNPSFGVVGSTLSTTPLYDLSCKNSTSSATSTASSSSASATGVSGKTTGSSSSGSGSSSGSSASGSGSSASGSGSSGSGSGSSASGSGSGSSGSGSGASASGSGSSSSSGSVSGSWGGRNGTWGSHGNGTYPGFRPSASSGLTPSASAAAGSSGSSGSSSSSGSGSGSSTGTSAAAASSSGLFTGGSGRVLPGSLLGAVVGILALAVL</sequence>
<keyword evidence="1" id="KW-0378">Hydrolase</keyword>
<proteinExistence type="predicted"/>
<dbReference type="EMBL" id="KZ824974">
    <property type="protein sequence ID" value="RAH67454.1"/>
    <property type="molecule type" value="Genomic_DNA"/>
</dbReference>
<reference evidence="1" key="1">
    <citation type="submission" date="2018-02" db="EMBL/GenBank/DDBJ databases">
        <title>The genomes of Aspergillus section Nigri reveals drivers in fungal speciation.</title>
        <authorList>
            <consortium name="DOE Joint Genome Institute"/>
            <person name="Vesth T.C."/>
            <person name="Nybo J."/>
            <person name="Theobald S."/>
            <person name="Brandl J."/>
            <person name="Frisvad J.C."/>
            <person name="Nielsen K.F."/>
            <person name="Lyhne E.K."/>
            <person name="Kogle M.E."/>
            <person name="Kuo A."/>
            <person name="Riley R."/>
            <person name="Clum A."/>
            <person name="Nolan M."/>
            <person name="Lipzen A."/>
            <person name="Salamov A."/>
            <person name="Henrissat B."/>
            <person name="Wiebenga A."/>
            <person name="De vries R.P."/>
            <person name="Grigoriev I.V."/>
            <person name="Mortensen U.H."/>
            <person name="Andersen M.R."/>
            <person name="Baker S.E."/>
        </authorList>
    </citation>
    <scope>NUCLEOTIDE SEQUENCE</scope>
    <source>
        <strain evidence="1">CBS 121060</strain>
    </source>
</reference>
<accession>A0ACD1H1R6</accession>
<gene>
    <name evidence="1" type="ORF">BO66DRAFT_393884</name>
</gene>
<keyword evidence="2" id="KW-1185">Reference proteome</keyword>